<dbReference type="InterPro" id="IPR050808">
    <property type="entry name" value="Phage_Integrase"/>
</dbReference>
<reference evidence="5" key="1">
    <citation type="submission" date="2015-09" db="EMBL/GenBank/DDBJ databases">
        <authorList>
            <person name="Rodrigo-Torres L."/>
            <person name="Arahal D.R."/>
        </authorList>
    </citation>
    <scope>NUCLEOTIDE SEQUENCE [LARGE SCALE GENOMIC DNA]</scope>
    <source>
        <strain evidence="5">CECT 4293</strain>
    </source>
</reference>
<dbReference type="PANTHER" id="PTHR30629">
    <property type="entry name" value="PROPHAGE INTEGRASE"/>
    <property type="match status" value="1"/>
</dbReference>
<accession>A0A0P1E5J5</accession>
<gene>
    <name evidence="4" type="primary">intS_2</name>
    <name evidence="4" type="ORF">RUM4293_02786</name>
</gene>
<dbReference type="PANTHER" id="PTHR30629:SF6">
    <property type="entry name" value="PROPHAGE INTEGRASE INTA-RELATED"/>
    <property type="match status" value="1"/>
</dbReference>
<feature type="domain" description="Integrase DNA-binding" evidence="3">
    <location>
        <begin position="6"/>
        <end position="77"/>
    </location>
</feature>
<evidence type="ECO:0000259" key="3">
    <source>
        <dbReference type="Pfam" id="PF13356"/>
    </source>
</evidence>
<keyword evidence="2" id="KW-0229">DNA integration</keyword>
<organism evidence="4 5">
    <name type="scientific">Ruegeria atlantica</name>
    <dbReference type="NCBI Taxonomy" id="81569"/>
    <lineage>
        <taxon>Bacteria</taxon>
        <taxon>Pseudomonadati</taxon>
        <taxon>Pseudomonadota</taxon>
        <taxon>Alphaproteobacteria</taxon>
        <taxon>Rhodobacterales</taxon>
        <taxon>Roseobacteraceae</taxon>
        <taxon>Ruegeria</taxon>
    </lineage>
</organism>
<dbReference type="Gene3D" id="3.30.160.390">
    <property type="entry name" value="Integrase, DNA-binding domain"/>
    <property type="match status" value="1"/>
</dbReference>
<dbReference type="Pfam" id="PF13356">
    <property type="entry name" value="Arm-DNA-bind_3"/>
    <property type="match status" value="1"/>
</dbReference>
<dbReference type="InterPro" id="IPR025166">
    <property type="entry name" value="Integrase_DNA_bind_dom"/>
</dbReference>
<evidence type="ECO:0000256" key="1">
    <source>
        <dbReference type="ARBA" id="ARBA00008857"/>
    </source>
</evidence>
<dbReference type="AlphaFoldDB" id="A0A0P1E5J5"/>
<dbReference type="RefSeq" id="WP_082649295.1">
    <property type="nucleotide sequence ID" value="NZ_CYPS01000043.1"/>
</dbReference>
<proteinExistence type="inferred from homology"/>
<dbReference type="GO" id="GO:0015074">
    <property type="term" value="P:DNA integration"/>
    <property type="evidence" value="ECO:0007669"/>
    <property type="project" value="UniProtKB-KW"/>
</dbReference>
<comment type="similarity">
    <text evidence="1">Belongs to the 'phage' integrase family.</text>
</comment>
<keyword evidence="5" id="KW-1185">Reference proteome</keyword>
<evidence type="ECO:0000313" key="5">
    <source>
        <dbReference type="Proteomes" id="UP000050786"/>
    </source>
</evidence>
<protein>
    <submittedName>
        <fullName evidence="4">Putative prophage CPS-53 integrase</fullName>
    </submittedName>
</protein>
<sequence>MSVDKLTATKLKKLGEGKHSDGRGLYFFVRGESRLWTLRYTQNGKRNEISLGRYPDVSLAQARERREEARKYYRRGAFPPSYPRPTVP</sequence>
<evidence type="ECO:0000313" key="4">
    <source>
        <dbReference type="EMBL" id="CUH43890.1"/>
    </source>
</evidence>
<evidence type="ECO:0000256" key="2">
    <source>
        <dbReference type="ARBA" id="ARBA00022908"/>
    </source>
</evidence>
<dbReference type="Proteomes" id="UP000050786">
    <property type="component" value="Unassembled WGS sequence"/>
</dbReference>
<dbReference type="EMBL" id="CYPS01000043">
    <property type="protein sequence ID" value="CUH43890.1"/>
    <property type="molecule type" value="Genomic_DNA"/>
</dbReference>
<name>A0A0P1E5J5_9RHOB</name>
<dbReference type="InterPro" id="IPR038488">
    <property type="entry name" value="Integrase_DNA-bd_sf"/>
</dbReference>